<feature type="domain" description="Magnesium chelatase ChlI-like catalytic" evidence="1">
    <location>
        <begin position="189"/>
        <end position="215"/>
    </location>
</feature>
<dbReference type="SUPFAM" id="SSF54211">
    <property type="entry name" value="Ribosomal protein S5 domain 2-like"/>
    <property type="match status" value="1"/>
</dbReference>
<dbReference type="InterPro" id="IPR014721">
    <property type="entry name" value="Ribsml_uS5_D2-typ_fold_subgr"/>
</dbReference>
<keyword evidence="3" id="KW-1185">Reference proteome</keyword>
<dbReference type="HOGENOM" id="CLU_026145_0_1_5"/>
<sequence length="216" mass="22165">MVARVKTVAFQGIEARPVDVQVMVAPGKMGISIVGLPDKAVAESRERVQAAIHASGLAMPPKRVTVNLAPADLPKEGSHYDLPIALGLMAALGAIPADAIADFMVLGELSLDGAITSVTGVLPAAMGANSLGLGLICPAECGPEAAWADSEMTIVAARSLIQIANHFRGTQVISRPEPAVRALPANLPDLAEIKGQIVAKRALEIAAAGGHNLLIL</sequence>
<evidence type="ECO:0000259" key="1">
    <source>
        <dbReference type="Pfam" id="PF01078"/>
    </source>
</evidence>
<name>Q0FY15_9HYPH</name>
<reference evidence="2 3" key="1">
    <citation type="journal article" date="2010" name="J. Bacteriol.">
        <title>Genome sequence of Fulvimarina pelagi HTCC2506T, a Mn(II)-oxidizing alphaproteobacterium possessing an aerobic anoxygenic photosynthetic gene cluster and Xanthorhodopsin.</title>
        <authorList>
            <person name="Kang I."/>
            <person name="Oh H.M."/>
            <person name="Lim S.I."/>
            <person name="Ferriera S."/>
            <person name="Giovannoni S.J."/>
            <person name="Cho J.C."/>
        </authorList>
    </citation>
    <scope>NUCLEOTIDE SEQUENCE [LARGE SCALE GENOMIC DNA]</scope>
    <source>
        <strain evidence="2 3">HTCC2506</strain>
    </source>
</reference>
<dbReference type="GO" id="GO:0005524">
    <property type="term" value="F:ATP binding"/>
    <property type="evidence" value="ECO:0007669"/>
    <property type="project" value="InterPro"/>
</dbReference>
<protein>
    <recommendedName>
        <fullName evidence="1">Magnesium chelatase ChlI-like catalytic domain-containing protein</fullName>
    </recommendedName>
</protein>
<dbReference type="InterPro" id="IPR000523">
    <property type="entry name" value="Mg_chelatse_chII-like_cat_dom"/>
</dbReference>
<comment type="caution">
    <text evidence="2">The sequence shown here is derived from an EMBL/GenBank/DDBJ whole genome shotgun (WGS) entry which is preliminary data.</text>
</comment>
<evidence type="ECO:0000313" key="2">
    <source>
        <dbReference type="EMBL" id="EAU39927.1"/>
    </source>
</evidence>
<dbReference type="eggNOG" id="COG0606">
    <property type="taxonomic scope" value="Bacteria"/>
</dbReference>
<dbReference type="EMBL" id="AATP01000011">
    <property type="protein sequence ID" value="EAU39927.1"/>
    <property type="molecule type" value="Genomic_DNA"/>
</dbReference>
<dbReference type="InterPro" id="IPR020568">
    <property type="entry name" value="Ribosomal_Su5_D2-typ_SF"/>
</dbReference>
<dbReference type="Gene3D" id="3.30.230.10">
    <property type="match status" value="1"/>
</dbReference>
<dbReference type="STRING" id="217511.GCA_001463845_01825"/>
<dbReference type="Pfam" id="PF13541">
    <property type="entry name" value="ChlI"/>
    <property type="match status" value="1"/>
</dbReference>
<gene>
    <name evidence="2" type="ORF">FP2506_17664</name>
</gene>
<dbReference type="Pfam" id="PF01078">
    <property type="entry name" value="Mg_chelatase"/>
    <property type="match status" value="1"/>
</dbReference>
<dbReference type="Proteomes" id="UP000004310">
    <property type="component" value="Unassembled WGS sequence"/>
</dbReference>
<proteinExistence type="predicted"/>
<organism evidence="2 3">
    <name type="scientific">Fulvimarina pelagi HTCC2506</name>
    <dbReference type="NCBI Taxonomy" id="314231"/>
    <lineage>
        <taxon>Bacteria</taxon>
        <taxon>Pseudomonadati</taxon>
        <taxon>Pseudomonadota</taxon>
        <taxon>Alphaproteobacteria</taxon>
        <taxon>Hyphomicrobiales</taxon>
        <taxon>Aurantimonadaceae</taxon>
        <taxon>Fulvimarina</taxon>
    </lineage>
</organism>
<dbReference type="AlphaFoldDB" id="Q0FY15"/>
<evidence type="ECO:0000313" key="3">
    <source>
        <dbReference type="Proteomes" id="UP000004310"/>
    </source>
</evidence>
<accession>Q0FY15</accession>